<reference evidence="3" key="1">
    <citation type="submission" date="2016-06" db="EMBL/GenBank/DDBJ databases">
        <authorList>
            <person name="Varghese N."/>
            <person name="Submissions Spin"/>
        </authorList>
    </citation>
    <scope>NUCLEOTIDE SEQUENCE [LARGE SCALE GENOMIC DNA]</scope>
    <source>
        <strain evidence="3">DSM 45161</strain>
    </source>
</reference>
<feature type="domain" description="Ricin B lectin" evidence="1">
    <location>
        <begin position="32"/>
        <end position="111"/>
    </location>
</feature>
<dbReference type="InterPro" id="IPR000772">
    <property type="entry name" value="Ricin_B_lectin"/>
</dbReference>
<dbReference type="EMBL" id="LT607753">
    <property type="protein sequence ID" value="SCG39109.1"/>
    <property type="molecule type" value="Genomic_DNA"/>
</dbReference>
<name>A0A1C5GZ63_9ACTN</name>
<dbReference type="AlphaFoldDB" id="A0A1C5GZ63"/>
<evidence type="ECO:0000313" key="3">
    <source>
        <dbReference type="Proteomes" id="UP000198215"/>
    </source>
</evidence>
<evidence type="ECO:0000259" key="1">
    <source>
        <dbReference type="Pfam" id="PF14200"/>
    </source>
</evidence>
<dbReference type="Gene3D" id="2.80.10.50">
    <property type="match status" value="1"/>
</dbReference>
<dbReference type="Proteomes" id="UP000198215">
    <property type="component" value="Chromosome I"/>
</dbReference>
<keyword evidence="3" id="KW-1185">Reference proteome</keyword>
<organism evidence="2 3">
    <name type="scientific">Micromonospora coxensis</name>
    <dbReference type="NCBI Taxonomy" id="356852"/>
    <lineage>
        <taxon>Bacteria</taxon>
        <taxon>Bacillati</taxon>
        <taxon>Actinomycetota</taxon>
        <taxon>Actinomycetes</taxon>
        <taxon>Micromonosporales</taxon>
        <taxon>Micromonosporaceae</taxon>
        <taxon>Micromonospora</taxon>
    </lineage>
</organism>
<dbReference type="CDD" id="cd00161">
    <property type="entry name" value="beta-trefoil_Ricin-like"/>
    <property type="match status" value="1"/>
</dbReference>
<dbReference type="InterPro" id="IPR035992">
    <property type="entry name" value="Ricin_B-like_lectins"/>
</dbReference>
<dbReference type="SUPFAM" id="SSF50370">
    <property type="entry name" value="Ricin B-like lectins"/>
    <property type="match status" value="1"/>
</dbReference>
<dbReference type="PROSITE" id="PS50231">
    <property type="entry name" value="RICIN_B_LECTIN"/>
    <property type="match status" value="1"/>
</dbReference>
<dbReference type="Pfam" id="PF14200">
    <property type="entry name" value="RicinB_lectin_2"/>
    <property type="match status" value="1"/>
</dbReference>
<evidence type="ECO:0000313" key="2">
    <source>
        <dbReference type="EMBL" id="SCG39109.1"/>
    </source>
</evidence>
<protein>
    <recommendedName>
        <fullName evidence="1">Ricin B lectin domain-containing protein</fullName>
    </recommendedName>
</protein>
<gene>
    <name evidence="2" type="ORF">GA0070614_0598</name>
</gene>
<accession>A0A1C5GZ63</accession>
<proteinExistence type="predicted"/>
<sequence length="580" mass="61507">MVWHVGGNGTADGSPVTIAEYQVGLTGAAVARQRWMFDPVAGKTFVFSIRNPATGKCLARANDTVTSTIVITGCAASARQQWSVPSQATDRGNDRGFRVVSVTGGRCVETGEAEMDPELASAVTPPLQLGPCDDNSFHTWQRWQVRTGVDGCAVRTREWQVLGRMCVAAGENMQGFMSAWRNESLTVGYQKPEEWLLSNTARAYLGIQPIDAQGGNSRGGNVEFGWQADGPARYDGSTAYSAYWLESGNGREEYHAVPGSWDGGVDNGSRTADRQMHTYLLLGTGNAGQWDVLYDYNPVGTTTLQQGGRLRTGEVGMYIRNLNLTKLATPLEYRTQLLTANGQWRRPTVAETATGVQKVCGGPPVYEDFSDGQGNNQPPYCLGLARTTKRDAPQHVEAFHVTKPAPAAATTAPQPATTAPAAAVHNGVDQQRLAACLQRDASRCLTEVPGLQACVAARKVCNLTGRPAATTRAAARPAMTLDQARAAAARTVKAARVPAVAGHFAAVPVLGADTVAARNLPGVRLPADVRADEAVHVVTGDGPVRSLGADPSTTYTGWRLVYQASTGVLLHGCLGAGCTA</sequence>